<evidence type="ECO:0000256" key="1">
    <source>
        <dbReference type="SAM" id="Phobius"/>
    </source>
</evidence>
<gene>
    <name evidence="2" type="ORF">PMA4326_028845</name>
</gene>
<geneLocation type="plasmid" evidence="2 3">
    <name>pPma4326F</name>
</geneLocation>
<dbReference type="AlphaFoldDB" id="A0A8T8C9Z4"/>
<dbReference type="RefSeq" id="WP_138936829.1">
    <property type="nucleotide sequence ID" value="NZ_CP047261.1"/>
</dbReference>
<keyword evidence="1" id="KW-0472">Membrane</keyword>
<keyword evidence="1" id="KW-1133">Transmembrane helix</keyword>
<keyword evidence="2" id="KW-0614">Plasmid</keyword>
<evidence type="ECO:0000313" key="3">
    <source>
        <dbReference type="Proteomes" id="UP000003811"/>
    </source>
</evidence>
<accession>A0A8T8C9Z4</accession>
<evidence type="ECO:0000313" key="2">
    <source>
        <dbReference type="EMBL" id="QHF00523.1"/>
    </source>
</evidence>
<dbReference type="EMBL" id="CP047261">
    <property type="protein sequence ID" value="QHF00523.1"/>
    <property type="molecule type" value="Genomic_DNA"/>
</dbReference>
<keyword evidence="1" id="KW-0812">Transmembrane</keyword>
<sequence>MLTPNRHPDRHILDPIVRPLASKGFLIFISLAAFGAGITFSLINENWSWMNRFGAVVIVAGLFFTMSPLFSDGIYKSQSGAGRFADLHTDGTPIITTAEERRTGNNVALGIVITAIGTLTNAFGDLLGNCIYGF</sequence>
<proteinExistence type="predicted"/>
<feature type="transmembrane region" description="Helical" evidence="1">
    <location>
        <begin position="20"/>
        <end position="43"/>
    </location>
</feature>
<reference evidence="2 3" key="1">
    <citation type="journal article" date="2011" name="PLoS Pathog.">
        <title>Dynamic evolution of pathogenicity revealed by sequencing and comparative genomics of 19 Pseudomonas syringae isolates.</title>
        <authorList>
            <person name="Baltrus D.A."/>
            <person name="Nishimura M.T."/>
            <person name="Romanchuk A."/>
            <person name="Chang J.H."/>
            <person name="Mukhtar M.S."/>
            <person name="Cherkis K."/>
            <person name="Roach J."/>
            <person name="Grant S.R."/>
            <person name="Jones C.D."/>
            <person name="Dangl J.L."/>
        </authorList>
    </citation>
    <scope>NUCLEOTIDE SEQUENCE [LARGE SCALE GENOMIC DNA]</scope>
    <source>
        <strain evidence="2 3">ES4326</strain>
    </source>
</reference>
<protein>
    <submittedName>
        <fullName evidence="2">Uncharacterized protein</fullName>
    </submittedName>
</protein>
<name>A0A8T8C9Z4_PSEYM</name>
<feature type="transmembrane region" description="Helical" evidence="1">
    <location>
        <begin position="49"/>
        <end position="70"/>
    </location>
</feature>
<organism evidence="2 3">
    <name type="scientific">Pseudomonas syringae pv. maculicola str. ES4326</name>
    <dbReference type="NCBI Taxonomy" id="629265"/>
    <lineage>
        <taxon>Bacteria</taxon>
        <taxon>Pseudomonadati</taxon>
        <taxon>Pseudomonadota</taxon>
        <taxon>Gammaproteobacteria</taxon>
        <taxon>Pseudomonadales</taxon>
        <taxon>Pseudomonadaceae</taxon>
        <taxon>Pseudomonas</taxon>
    </lineage>
</organism>
<dbReference type="Proteomes" id="UP000003811">
    <property type="component" value="Plasmid pPma4326F"/>
</dbReference>